<gene>
    <name evidence="1" type="ORF">FA95DRAFT_1607619</name>
</gene>
<comment type="caution">
    <text evidence="1">The sequence shown here is derived from an EMBL/GenBank/DDBJ whole genome shotgun (WGS) entry which is preliminary data.</text>
</comment>
<dbReference type="Proteomes" id="UP000814033">
    <property type="component" value="Unassembled WGS sequence"/>
</dbReference>
<name>A0ACB8RNS7_9AGAM</name>
<organism evidence="1 2">
    <name type="scientific">Auriscalpium vulgare</name>
    <dbReference type="NCBI Taxonomy" id="40419"/>
    <lineage>
        <taxon>Eukaryota</taxon>
        <taxon>Fungi</taxon>
        <taxon>Dikarya</taxon>
        <taxon>Basidiomycota</taxon>
        <taxon>Agaricomycotina</taxon>
        <taxon>Agaricomycetes</taxon>
        <taxon>Russulales</taxon>
        <taxon>Auriscalpiaceae</taxon>
        <taxon>Auriscalpium</taxon>
    </lineage>
</organism>
<keyword evidence="2" id="KW-1185">Reference proteome</keyword>
<proteinExistence type="predicted"/>
<sequence length="177" mass="19999">MQIHPAVDAFSISADTLYWAAPIGGLLTVRDLELQHIQWSNDVLCRHILAFSVLPRLRSLCITGGYTTPVPCAVLEQLERLERLVLSVLPQEAMPLPRTLHHLGYHFYDLGEEQIEGAQLLMNAARALSELRLVTVTRRSSPEVLKKFEIACEDAGVELVVYEKPWCFPRPGNLDWI</sequence>
<reference evidence="1" key="1">
    <citation type="submission" date="2021-02" db="EMBL/GenBank/DDBJ databases">
        <authorList>
            <consortium name="DOE Joint Genome Institute"/>
            <person name="Ahrendt S."/>
            <person name="Looney B.P."/>
            <person name="Miyauchi S."/>
            <person name="Morin E."/>
            <person name="Drula E."/>
            <person name="Courty P.E."/>
            <person name="Chicoki N."/>
            <person name="Fauchery L."/>
            <person name="Kohler A."/>
            <person name="Kuo A."/>
            <person name="Labutti K."/>
            <person name="Pangilinan J."/>
            <person name="Lipzen A."/>
            <person name="Riley R."/>
            <person name="Andreopoulos W."/>
            <person name="He G."/>
            <person name="Johnson J."/>
            <person name="Barry K.W."/>
            <person name="Grigoriev I.V."/>
            <person name="Nagy L."/>
            <person name="Hibbett D."/>
            <person name="Henrissat B."/>
            <person name="Matheny P.B."/>
            <person name="Labbe J."/>
            <person name="Martin F."/>
        </authorList>
    </citation>
    <scope>NUCLEOTIDE SEQUENCE</scope>
    <source>
        <strain evidence="1">FP105234-sp</strain>
    </source>
</reference>
<evidence type="ECO:0000313" key="1">
    <source>
        <dbReference type="EMBL" id="KAI0045580.1"/>
    </source>
</evidence>
<reference evidence="1" key="2">
    <citation type="journal article" date="2022" name="New Phytol.">
        <title>Evolutionary transition to the ectomycorrhizal habit in the genomes of a hyperdiverse lineage of mushroom-forming fungi.</title>
        <authorList>
            <person name="Looney B."/>
            <person name="Miyauchi S."/>
            <person name="Morin E."/>
            <person name="Drula E."/>
            <person name="Courty P.E."/>
            <person name="Kohler A."/>
            <person name="Kuo A."/>
            <person name="LaButti K."/>
            <person name="Pangilinan J."/>
            <person name="Lipzen A."/>
            <person name="Riley R."/>
            <person name="Andreopoulos W."/>
            <person name="He G."/>
            <person name="Johnson J."/>
            <person name="Nolan M."/>
            <person name="Tritt A."/>
            <person name="Barry K.W."/>
            <person name="Grigoriev I.V."/>
            <person name="Nagy L.G."/>
            <person name="Hibbett D."/>
            <person name="Henrissat B."/>
            <person name="Matheny P.B."/>
            <person name="Labbe J."/>
            <person name="Martin F.M."/>
        </authorList>
    </citation>
    <scope>NUCLEOTIDE SEQUENCE</scope>
    <source>
        <strain evidence="1">FP105234-sp</strain>
    </source>
</reference>
<accession>A0ACB8RNS7</accession>
<protein>
    <submittedName>
        <fullName evidence="1">Uncharacterized protein</fullName>
    </submittedName>
</protein>
<evidence type="ECO:0000313" key="2">
    <source>
        <dbReference type="Proteomes" id="UP000814033"/>
    </source>
</evidence>
<dbReference type="EMBL" id="MU275948">
    <property type="protein sequence ID" value="KAI0045580.1"/>
    <property type="molecule type" value="Genomic_DNA"/>
</dbReference>